<accession>A0A363UKL4</accession>
<keyword evidence="5 7" id="KW-0573">Peptidoglycan synthesis</keyword>
<keyword evidence="10" id="KW-1185">Reference proteome</keyword>
<proteinExistence type="inferred from homology"/>
<comment type="caution">
    <text evidence="9">The sequence shown here is derived from an EMBL/GenBank/DDBJ whole genome shotgun (WGS) entry which is preliminary data.</text>
</comment>
<dbReference type="CDD" id="cd16913">
    <property type="entry name" value="YkuD_like"/>
    <property type="match status" value="1"/>
</dbReference>
<dbReference type="GO" id="GO:0008360">
    <property type="term" value="P:regulation of cell shape"/>
    <property type="evidence" value="ECO:0007669"/>
    <property type="project" value="UniProtKB-UniRule"/>
</dbReference>
<dbReference type="SUPFAM" id="SSF141523">
    <property type="entry name" value="L,D-transpeptidase catalytic domain-like"/>
    <property type="match status" value="1"/>
</dbReference>
<evidence type="ECO:0000256" key="2">
    <source>
        <dbReference type="ARBA" id="ARBA00005992"/>
    </source>
</evidence>
<gene>
    <name evidence="9" type="ORF">DEH80_08940</name>
</gene>
<dbReference type="AlphaFoldDB" id="A0A363UKL4"/>
<keyword evidence="4 7" id="KW-0133">Cell shape</keyword>
<dbReference type="GO" id="GO:0004180">
    <property type="term" value="F:carboxypeptidase activity"/>
    <property type="evidence" value="ECO:0007669"/>
    <property type="project" value="UniProtKB-ARBA"/>
</dbReference>
<dbReference type="GO" id="GO:0071555">
    <property type="term" value="P:cell wall organization"/>
    <property type="evidence" value="ECO:0007669"/>
    <property type="project" value="UniProtKB-UniRule"/>
</dbReference>
<comment type="similarity">
    <text evidence="2">Belongs to the YkuD family.</text>
</comment>
<evidence type="ECO:0000256" key="1">
    <source>
        <dbReference type="ARBA" id="ARBA00004752"/>
    </source>
</evidence>
<keyword evidence="6 7" id="KW-0961">Cell wall biogenesis/degradation</keyword>
<evidence type="ECO:0000313" key="10">
    <source>
        <dbReference type="Proteomes" id="UP000251800"/>
    </source>
</evidence>
<comment type="pathway">
    <text evidence="1 7">Cell wall biogenesis; peptidoglycan biosynthesis.</text>
</comment>
<dbReference type="GO" id="GO:0016740">
    <property type="term" value="F:transferase activity"/>
    <property type="evidence" value="ECO:0007669"/>
    <property type="project" value="UniProtKB-KW"/>
</dbReference>
<feature type="active site" description="Proton donor/acceptor" evidence="7">
    <location>
        <position position="198"/>
    </location>
</feature>
<sequence length="368" mass="41031">MPATAPEAHLLVALDHLNAGRADAALANLSLLTRQQPDFRLAQYLYASLLDARSGRPPQVLSDAAGQTIASLSSEAQRRWAHRLGRGLQGLVPQSVLSLPPRHRYVVVVDLAASRLYVLENTPEGFRMVRDHYASIGRGGIGKQVEGDGRTPVGIYHVTEHLDGAKLPDLYGAGAYPVNYPNAWDRRLGRTGYGIWVHGVPSDTYSRVPLASEGCVALPNIDFKGLGPFIEPGVTPVVLVDAVQWVRESDSDLLAASLRNQIMTWRRDWESLDTDAYLSHYAEDFTADGMSRAAFVDHKRRVNQARSFVQVEINDLELYRYPGVEELLFVARFRQHYISDDLLREATKAQYWRLTSEGRWEIVEEAAG</sequence>
<evidence type="ECO:0000313" key="9">
    <source>
        <dbReference type="EMBL" id="PWN55943.1"/>
    </source>
</evidence>
<protein>
    <recommendedName>
        <fullName evidence="8">L,D-TPase catalytic domain-containing protein</fullName>
    </recommendedName>
</protein>
<dbReference type="EMBL" id="QEQK01000007">
    <property type="protein sequence ID" value="PWN55943.1"/>
    <property type="molecule type" value="Genomic_DNA"/>
</dbReference>
<dbReference type="InterPro" id="IPR056203">
    <property type="entry name" value="Cds6_C"/>
</dbReference>
<dbReference type="PANTHER" id="PTHR36699">
    <property type="entry name" value="LD-TRANSPEPTIDASE"/>
    <property type="match status" value="1"/>
</dbReference>
<organism evidence="9 10">
    <name type="scientific">Abyssibacter profundi</name>
    <dbReference type="NCBI Taxonomy" id="2182787"/>
    <lineage>
        <taxon>Bacteria</taxon>
        <taxon>Pseudomonadati</taxon>
        <taxon>Pseudomonadota</taxon>
        <taxon>Gammaproteobacteria</taxon>
        <taxon>Chromatiales</taxon>
        <taxon>Oceanococcaceae</taxon>
        <taxon>Abyssibacter</taxon>
    </lineage>
</organism>
<dbReference type="InterPro" id="IPR005490">
    <property type="entry name" value="LD_TPept_cat_dom"/>
</dbReference>
<name>A0A363UKL4_9GAMM</name>
<feature type="active site" description="Nucleophile" evidence="7">
    <location>
        <position position="215"/>
    </location>
</feature>
<dbReference type="PANTHER" id="PTHR36699:SF1">
    <property type="entry name" value="L,D-TRANSPEPTIDASE YAFK-RELATED"/>
    <property type="match status" value="1"/>
</dbReference>
<dbReference type="Proteomes" id="UP000251800">
    <property type="component" value="Unassembled WGS sequence"/>
</dbReference>
<feature type="domain" description="L,D-TPase catalytic" evidence="8">
    <location>
        <begin position="105"/>
        <end position="240"/>
    </location>
</feature>
<dbReference type="UniPathway" id="UPA00219"/>
<dbReference type="InterPro" id="IPR038063">
    <property type="entry name" value="Transpep_catalytic_dom"/>
</dbReference>
<dbReference type="SUPFAM" id="SSF54427">
    <property type="entry name" value="NTF2-like"/>
    <property type="match status" value="1"/>
</dbReference>
<dbReference type="InterPro" id="IPR032710">
    <property type="entry name" value="NTF2-like_dom_sf"/>
</dbReference>
<evidence type="ECO:0000256" key="6">
    <source>
        <dbReference type="ARBA" id="ARBA00023316"/>
    </source>
</evidence>
<keyword evidence="3" id="KW-0808">Transferase</keyword>
<evidence type="ECO:0000256" key="5">
    <source>
        <dbReference type="ARBA" id="ARBA00022984"/>
    </source>
</evidence>
<dbReference type="Gene3D" id="2.40.440.10">
    <property type="entry name" value="L,D-transpeptidase catalytic domain-like"/>
    <property type="match status" value="1"/>
</dbReference>
<dbReference type="Pfam" id="PF24125">
    <property type="entry name" value="Cds6_C"/>
    <property type="match status" value="1"/>
</dbReference>
<evidence type="ECO:0000256" key="7">
    <source>
        <dbReference type="PROSITE-ProRule" id="PRU01373"/>
    </source>
</evidence>
<evidence type="ECO:0000256" key="4">
    <source>
        <dbReference type="ARBA" id="ARBA00022960"/>
    </source>
</evidence>
<reference evidence="9 10" key="1">
    <citation type="submission" date="2018-05" db="EMBL/GenBank/DDBJ databases">
        <title>Abyssibacter profundi OUC007T gen. nov., sp. nov, a marine bacterium isolated from seawater of the Mariana Trench.</title>
        <authorList>
            <person name="Zhou S."/>
        </authorList>
    </citation>
    <scope>NUCLEOTIDE SEQUENCE [LARGE SCALE GENOMIC DNA]</scope>
    <source>
        <strain evidence="9 10">OUC007</strain>
    </source>
</reference>
<dbReference type="Pfam" id="PF03734">
    <property type="entry name" value="YkuD"/>
    <property type="match status" value="1"/>
</dbReference>
<dbReference type="PROSITE" id="PS52029">
    <property type="entry name" value="LD_TPASE"/>
    <property type="match status" value="1"/>
</dbReference>
<dbReference type="GO" id="GO:0009252">
    <property type="term" value="P:peptidoglycan biosynthetic process"/>
    <property type="evidence" value="ECO:0007669"/>
    <property type="project" value="UniProtKB-UniPathway"/>
</dbReference>
<evidence type="ECO:0000259" key="8">
    <source>
        <dbReference type="PROSITE" id="PS52029"/>
    </source>
</evidence>
<evidence type="ECO:0000256" key="3">
    <source>
        <dbReference type="ARBA" id="ARBA00022679"/>
    </source>
</evidence>
<dbReference type="OrthoDB" id="9809748at2"/>